<comment type="caution">
    <text evidence="2">The sequence shown here is derived from an EMBL/GenBank/DDBJ whole genome shotgun (WGS) entry which is preliminary data.</text>
</comment>
<feature type="domain" description="DUF6593" evidence="1">
    <location>
        <begin position="35"/>
        <end position="159"/>
    </location>
</feature>
<dbReference type="Proteomes" id="UP000772434">
    <property type="component" value="Unassembled WGS sequence"/>
</dbReference>
<name>A0A9P5UEL9_9AGAR</name>
<dbReference type="OrthoDB" id="3132420at2759"/>
<dbReference type="Pfam" id="PF20236">
    <property type="entry name" value="DUF6593"/>
    <property type="match status" value="1"/>
</dbReference>
<organism evidence="2 3">
    <name type="scientific">Rhodocollybia butyracea</name>
    <dbReference type="NCBI Taxonomy" id="206335"/>
    <lineage>
        <taxon>Eukaryota</taxon>
        <taxon>Fungi</taxon>
        <taxon>Dikarya</taxon>
        <taxon>Basidiomycota</taxon>
        <taxon>Agaricomycotina</taxon>
        <taxon>Agaricomycetes</taxon>
        <taxon>Agaricomycetidae</taxon>
        <taxon>Agaricales</taxon>
        <taxon>Marasmiineae</taxon>
        <taxon>Omphalotaceae</taxon>
        <taxon>Rhodocollybia</taxon>
    </lineage>
</organism>
<evidence type="ECO:0000259" key="1">
    <source>
        <dbReference type="Pfam" id="PF20236"/>
    </source>
</evidence>
<evidence type="ECO:0000313" key="2">
    <source>
        <dbReference type="EMBL" id="KAF9076369.1"/>
    </source>
</evidence>
<reference evidence="2" key="1">
    <citation type="submission" date="2020-11" db="EMBL/GenBank/DDBJ databases">
        <authorList>
            <consortium name="DOE Joint Genome Institute"/>
            <person name="Ahrendt S."/>
            <person name="Riley R."/>
            <person name="Andreopoulos W."/>
            <person name="Labutti K."/>
            <person name="Pangilinan J."/>
            <person name="Ruiz-Duenas F.J."/>
            <person name="Barrasa J.M."/>
            <person name="Sanchez-Garcia M."/>
            <person name="Camarero S."/>
            <person name="Miyauchi S."/>
            <person name="Serrano A."/>
            <person name="Linde D."/>
            <person name="Babiker R."/>
            <person name="Drula E."/>
            <person name="Ayuso-Fernandez I."/>
            <person name="Pacheco R."/>
            <person name="Padilla G."/>
            <person name="Ferreira P."/>
            <person name="Barriuso J."/>
            <person name="Kellner H."/>
            <person name="Castanera R."/>
            <person name="Alfaro M."/>
            <person name="Ramirez L."/>
            <person name="Pisabarro A.G."/>
            <person name="Kuo A."/>
            <person name="Tritt A."/>
            <person name="Lipzen A."/>
            <person name="He G."/>
            <person name="Yan M."/>
            <person name="Ng V."/>
            <person name="Cullen D."/>
            <person name="Martin F."/>
            <person name="Rosso M.-N."/>
            <person name="Henrissat B."/>
            <person name="Hibbett D."/>
            <person name="Martinez A.T."/>
            <person name="Grigoriev I.V."/>
        </authorList>
    </citation>
    <scope>NUCLEOTIDE SEQUENCE</scope>
    <source>
        <strain evidence="2">AH 40177</strain>
    </source>
</reference>
<accession>A0A9P5UEL9</accession>
<dbReference type="EMBL" id="JADNRY010000006">
    <property type="protein sequence ID" value="KAF9076369.1"/>
    <property type="molecule type" value="Genomic_DNA"/>
</dbReference>
<dbReference type="AlphaFoldDB" id="A0A9P5UEL9"/>
<sequence>MVILHFVFSSTINSDMRSFNVLFLPGESTDVVELYRFHHPLIGSTQGLTTFHRQNLATCIFETAGQIDWLSDHNATVYFGLEEVHIRDLRKAKKPTSKSRRFKASGSEYKWKQVPNANSDLVCVDSRGKVVASWSQEQLNLHVSSQAEAILDRLVVTCFLNLWALTRLGHW</sequence>
<evidence type="ECO:0000313" key="3">
    <source>
        <dbReference type="Proteomes" id="UP000772434"/>
    </source>
</evidence>
<gene>
    <name evidence="2" type="ORF">BDP27DRAFT_1313222</name>
</gene>
<protein>
    <recommendedName>
        <fullName evidence="1">DUF6593 domain-containing protein</fullName>
    </recommendedName>
</protein>
<keyword evidence="3" id="KW-1185">Reference proteome</keyword>
<dbReference type="InterPro" id="IPR046528">
    <property type="entry name" value="DUF6593"/>
</dbReference>
<proteinExistence type="predicted"/>